<evidence type="ECO:0000256" key="2">
    <source>
        <dbReference type="ARBA" id="ARBA00004604"/>
    </source>
</evidence>
<keyword evidence="4" id="KW-0690">Ribosome biogenesis</keyword>
<evidence type="ECO:0000256" key="7">
    <source>
        <dbReference type="SAM" id="MobiDB-lite"/>
    </source>
</evidence>
<dbReference type="Pfam" id="PF05890">
    <property type="entry name" value="Ebp2"/>
    <property type="match status" value="1"/>
</dbReference>
<dbReference type="PANTHER" id="PTHR13028:SF0">
    <property type="entry name" value="RRNA-PROCESSING PROTEIN EBP2-RELATED"/>
    <property type="match status" value="1"/>
</dbReference>
<dbReference type="GO" id="GO:0042254">
    <property type="term" value="P:ribosome biogenesis"/>
    <property type="evidence" value="ECO:0007669"/>
    <property type="project" value="UniProtKB-KW"/>
</dbReference>
<feature type="compositionally biased region" description="Basic residues" evidence="7">
    <location>
        <begin position="334"/>
        <end position="347"/>
    </location>
</feature>
<evidence type="ECO:0000256" key="3">
    <source>
        <dbReference type="ARBA" id="ARBA00007336"/>
    </source>
</evidence>
<dbReference type="PANTHER" id="PTHR13028">
    <property type="entry name" value="RRNA PROCESSING PROTEIN EBNA1-BINDING PROTEIN-RELATED"/>
    <property type="match status" value="1"/>
</dbReference>
<dbReference type="InterPro" id="IPR008610">
    <property type="entry name" value="Ebp2"/>
</dbReference>
<keyword evidence="9" id="KW-1185">Reference proteome</keyword>
<feature type="compositionally biased region" description="Basic residues" evidence="7">
    <location>
        <begin position="269"/>
        <end position="291"/>
    </location>
</feature>
<dbReference type="Proteomes" id="UP001608902">
    <property type="component" value="Unassembled WGS sequence"/>
</dbReference>
<keyword evidence="6" id="KW-0539">Nucleus</keyword>
<evidence type="ECO:0000256" key="1">
    <source>
        <dbReference type="ARBA" id="ARBA00003387"/>
    </source>
</evidence>
<organism evidence="8 9">
    <name type="scientific">Gnathostoma spinigerum</name>
    <dbReference type="NCBI Taxonomy" id="75299"/>
    <lineage>
        <taxon>Eukaryota</taxon>
        <taxon>Metazoa</taxon>
        <taxon>Ecdysozoa</taxon>
        <taxon>Nematoda</taxon>
        <taxon>Chromadorea</taxon>
        <taxon>Rhabditida</taxon>
        <taxon>Spirurina</taxon>
        <taxon>Gnathostomatomorpha</taxon>
        <taxon>Gnathostomatoidea</taxon>
        <taxon>Gnathostomatidae</taxon>
        <taxon>Gnathostoma</taxon>
    </lineage>
</organism>
<comment type="function">
    <text evidence="1">Required for the processing of the 27S pre-rRNA.</text>
</comment>
<comment type="similarity">
    <text evidence="3">Belongs to the EBP2 family.</text>
</comment>
<sequence>MARSGKVVKKPKISTRKKNSSVKPVGVAIVSESGDVSELANQKQAQMLKEVSVRNAEEVETESDGDSDKELQIAFQEGLLKPDALNYVVEKKRPFINKTVEMNEKLKKLEKNFPWIEKIDVTVPRDEITMDSLEDEFGREVIFYKQAEKAVRIAFPQLLQIGVKVFRPSDYYAEMAKSDEHMQKVRKKMLEVEHGKKRQDALKKIREEKKFAVKVQKEVLENRQAEKKKFLEAVKKRRKGMKEQLDEMLDSARRLQTSDDDDETGLSNRKLKTERHKGRSGMKKMSRKLRDRKYGFGGQKKRSKMNTLESVNDIPAFVLQGKKRRTKGGFGSGFKRKGGFKIKGKKR</sequence>
<evidence type="ECO:0008006" key="10">
    <source>
        <dbReference type="Google" id="ProtNLM"/>
    </source>
</evidence>
<dbReference type="EMBL" id="JBGFUD010001885">
    <property type="protein sequence ID" value="MFH4976878.1"/>
    <property type="molecule type" value="Genomic_DNA"/>
</dbReference>
<dbReference type="GO" id="GO:0005730">
    <property type="term" value="C:nucleolus"/>
    <property type="evidence" value="ECO:0007669"/>
    <property type="project" value="UniProtKB-SubCell"/>
</dbReference>
<reference evidence="8 9" key="1">
    <citation type="submission" date="2024-08" db="EMBL/GenBank/DDBJ databases">
        <title>Gnathostoma spinigerum genome.</title>
        <authorList>
            <person name="Gonzalez-Bertolin B."/>
            <person name="Monzon S."/>
            <person name="Zaballos A."/>
            <person name="Jimenez P."/>
            <person name="Dekumyoy P."/>
            <person name="Varona S."/>
            <person name="Cuesta I."/>
            <person name="Sumanam S."/>
            <person name="Adisakwattana P."/>
            <person name="Gasser R.B."/>
            <person name="Hernandez-Gonzalez A."/>
            <person name="Young N.D."/>
            <person name="Perteguer M.J."/>
        </authorList>
    </citation>
    <scope>NUCLEOTIDE SEQUENCE [LARGE SCALE GENOMIC DNA]</scope>
    <source>
        <strain evidence="8">AL3</strain>
        <tissue evidence="8">Liver</tissue>
    </source>
</reference>
<name>A0ABD6EA59_9BILA</name>
<evidence type="ECO:0000256" key="5">
    <source>
        <dbReference type="ARBA" id="ARBA00023054"/>
    </source>
</evidence>
<dbReference type="AlphaFoldDB" id="A0ABD6EA59"/>
<gene>
    <name evidence="8" type="ORF">AB6A40_003587</name>
</gene>
<evidence type="ECO:0000256" key="4">
    <source>
        <dbReference type="ARBA" id="ARBA00022517"/>
    </source>
</evidence>
<evidence type="ECO:0000256" key="6">
    <source>
        <dbReference type="ARBA" id="ARBA00023242"/>
    </source>
</evidence>
<keyword evidence="5" id="KW-0175">Coiled coil</keyword>
<evidence type="ECO:0000313" key="8">
    <source>
        <dbReference type="EMBL" id="MFH4976878.1"/>
    </source>
</evidence>
<evidence type="ECO:0000313" key="9">
    <source>
        <dbReference type="Proteomes" id="UP001608902"/>
    </source>
</evidence>
<feature type="region of interest" description="Disordered" evidence="7">
    <location>
        <begin position="1"/>
        <end position="20"/>
    </location>
</feature>
<feature type="region of interest" description="Disordered" evidence="7">
    <location>
        <begin position="252"/>
        <end position="308"/>
    </location>
</feature>
<comment type="caution">
    <text evidence="8">The sequence shown here is derived from an EMBL/GenBank/DDBJ whole genome shotgun (WGS) entry which is preliminary data.</text>
</comment>
<protein>
    <recommendedName>
        <fullName evidence="10">rRNA processing protein EBP2</fullName>
    </recommendedName>
</protein>
<proteinExistence type="inferred from homology"/>
<feature type="region of interest" description="Disordered" evidence="7">
    <location>
        <begin position="324"/>
        <end position="347"/>
    </location>
</feature>
<comment type="subcellular location">
    <subcellularLocation>
        <location evidence="2">Nucleus</location>
        <location evidence="2">Nucleolus</location>
    </subcellularLocation>
</comment>
<accession>A0ABD6EA59</accession>